<protein>
    <submittedName>
        <fullName evidence="7">GntR family transcriptional regulator</fullName>
    </submittedName>
</protein>
<dbReference type="InterPro" id="IPR028978">
    <property type="entry name" value="Chorismate_lyase_/UTRA_dom_sf"/>
</dbReference>
<evidence type="ECO:0000259" key="5">
    <source>
        <dbReference type="SMART" id="SM00345"/>
    </source>
</evidence>
<comment type="caution">
    <text evidence="7">The sequence shown here is derived from an EMBL/GenBank/DDBJ whole genome shotgun (WGS) entry which is preliminary data.</text>
</comment>
<sequence length="275" mass="30052">MNFTHEQVTGTSPGTSSGHGAWAGCIDRSGPLPLWAQVHADLRRRLNEEQFTSDFPGELALVEAYDVSRHTVREALRRLRDEGVVIAGRGRRPRIATGTRRITQPLGALYSLFASVEAEGLEQRSIVRALELRTDPEVAARLSLGAGSELFYLERIRLAGDEPLALDRVWLPAELAKPLMDVDFSHTAVYRELERRCGVRLGGGEETIHAVLPSAAERELLGTGASVPAFAIERRAQGPNGPAEYRRTLVRGDRFAVAVQFSTGGGYRLNLTGTA</sequence>
<dbReference type="SUPFAM" id="SSF64288">
    <property type="entry name" value="Chorismate lyase-like"/>
    <property type="match status" value="1"/>
</dbReference>
<keyword evidence="1" id="KW-0805">Transcription regulation</keyword>
<keyword evidence="3" id="KW-0804">Transcription</keyword>
<feature type="domain" description="UbiC transcription regulator-associated" evidence="6">
    <location>
        <begin position="118"/>
        <end position="256"/>
    </location>
</feature>
<evidence type="ECO:0000313" key="8">
    <source>
        <dbReference type="Proteomes" id="UP001197247"/>
    </source>
</evidence>
<dbReference type="EMBL" id="JAHBAY010000004">
    <property type="protein sequence ID" value="MBT0769399.1"/>
    <property type="molecule type" value="Genomic_DNA"/>
</dbReference>
<name>A0ABS5TE97_9ACTN</name>
<dbReference type="Proteomes" id="UP001197247">
    <property type="component" value="Unassembled WGS sequence"/>
</dbReference>
<evidence type="ECO:0000256" key="3">
    <source>
        <dbReference type="ARBA" id="ARBA00023163"/>
    </source>
</evidence>
<dbReference type="PANTHER" id="PTHR44846">
    <property type="entry name" value="MANNOSYL-D-GLYCERATE TRANSPORT/METABOLISM SYSTEM REPRESSOR MNGR-RELATED"/>
    <property type="match status" value="1"/>
</dbReference>
<dbReference type="InterPro" id="IPR036388">
    <property type="entry name" value="WH-like_DNA-bd_sf"/>
</dbReference>
<feature type="region of interest" description="Disordered" evidence="4">
    <location>
        <begin position="1"/>
        <end position="22"/>
    </location>
</feature>
<dbReference type="SMART" id="SM00345">
    <property type="entry name" value="HTH_GNTR"/>
    <property type="match status" value="1"/>
</dbReference>
<evidence type="ECO:0000313" key="7">
    <source>
        <dbReference type="EMBL" id="MBT0769399.1"/>
    </source>
</evidence>
<dbReference type="Gene3D" id="1.10.10.10">
    <property type="entry name" value="Winged helix-like DNA-binding domain superfamily/Winged helix DNA-binding domain"/>
    <property type="match status" value="1"/>
</dbReference>
<dbReference type="Pfam" id="PF07702">
    <property type="entry name" value="UTRA"/>
    <property type="match status" value="1"/>
</dbReference>
<dbReference type="SMART" id="SM00866">
    <property type="entry name" value="UTRA"/>
    <property type="match status" value="1"/>
</dbReference>
<proteinExistence type="predicted"/>
<dbReference type="Gene3D" id="3.40.1410.10">
    <property type="entry name" value="Chorismate lyase-like"/>
    <property type="match status" value="1"/>
</dbReference>
<keyword evidence="8" id="KW-1185">Reference proteome</keyword>
<evidence type="ECO:0000256" key="4">
    <source>
        <dbReference type="SAM" id="MobiDB-lite"/>
    </source>
</evidence>
<dbReference type="Pfam" id="PF00392">
    <property type="entry name" value="GntR"/>
    <property type="match status" value="1"/>
</dbReference>
<dbReference type="PRINTS" id="PR00035">
    <property type="entry name" value="HTHGNTR"/>
</dbReference>
<evidence type="ECO:0000256" key="2">
    <source>
        <dbReference type="ARBA" id="ARBA00023125"/>
    </source>
</evidence>
<dbReference type="InterPro" id="IPR011663">
    <property type="entry name" value="UTRA"/>
</dbReference>
<evidence type="ECO:0000256" key="1">
    <source>
        <dbReference type="ARBA" id="ARBA00023015"/>
    </source>
</evidence>
<dbReference type="PANTHER" id="PTHR44846:SF17">
    <property type="entry name" value="GNTR-FAMILY TRANSCRIPTIONAL REGULATOR"/>
    <property type="match status" value="1"/>
</dbReference>
<keyword evidence="2" id="KW-0238">DNA-binding</keyword>
<dbReference type="InterPro" id="IPR050679">
    <property type="entry name" value="Bact_HTH_transcr_reg"/>
</dbReference>
<dbReference type="SUPFAM" id="SSF46785">
    <property type="entry name" value="Winged helix' DNA-binding domain"/>
    <property type="match status" value="1"/>
</dbReference>
<dbReference type="InterPro" id="IPR036390">
    <property type="entry name" value="WH_DNA-bd_sf"/>
</dbReference>
<reference evidence="7 8" key="1">
    <citation type="submission" date="2021-05" db="EMBL/GenBank/DDBJ databases">
        <title>Kineosporia and Streptomyces sp. nov. two new marine actinobacteria isolated from Coral.</title>
        <authorList>
            <person name="Buangrab K."/>
            <person name="Sutthacheep M."/>
            <person name="Yeemin T."/>
            <person name="Harunari E."/>
            <person name="Igarashi Y."/>
            <person name="Kanchanasin P."/>
            <person name="Tanasupawat S."/>
            <person name="Phongsopitanun W."/>
        </authorList>
    </citation>
    <scope>NUCLEOTIDE SEQUENCE [LARGE SCALE GENOMIC DNA]</scope>
    <source>
        <strain evidence="7 8">J2-2</strain>
    </source>
</reference>
<gene>
    <name evidence="7" type="ORF">KIH74_10745</name>
</gene>
<dbReference type="InterPro" id="IPR000524">
    <property type="entry name" value="Tscrpt_reg_HTH_GntR"/>
</dbReference>
<organism evidence="7 8">
    <name type="scientific">Kineosporia corallincola</name>
    <dbReference type="NCBI Taxonomy" id="2835133"/>
    <lineage>
        <taxon>Bacteria</taxon>
        <taxon>Bacillati</taxon>
        <taxon>Actinomycetota</taxon>
        <taxon>Actinomycetes</taxon>
        <taxon>Kineosporiales</taxon>
        <taxon>Kineosporiaceae</taxon>
        <taxon>Kineosporia</taxon>
    </lineage>
</organism>
<feature type="domain" description="HTH gntR-type" evidence="5">
    <location>
        <begin position="38"/>
        <end position="95"/>
    </location>
</feature>
<evidence type="ECO:0000259" key="6">
    <source>
        <dbReference type="SMART" id="SM00866"/>
    </source>
</evidence>
<accession>A0ABS5TE97</accession>
<feature type="compositionally biased region" description="Low complexity" evidence="4">
    <location>
        <begin position="9"/>
        <end position="18"/>
    </location>
</feature>